<organism evidence="1 2">
    <name type="scientific">Aspergillus homomorphus (strain CBS 101889)</name>
    <dbReference type="NCBI Taxonomy" id="1450537"/>
    <lineage>
        <taxon>Eukaryota</taxon>
        <taxon>Fungi</taxon>
        <taxon>Dikarya</taxon>
        <taxon>Ascomycota</taxon>
        <taxon>Pezizomycotina</taxon>
        <taxon>Eurotiomycetes</taxon>
        <taxon>Eurotiomycetidae</taxon>
        <taxon>Eurotiales</taxon>
        <taxon>Aspergillaceae</taxon>
        <taxon>Aspergillus</taxon>
        <taxon>Aspergillus subgen. Circumdati</taxon>
    </lineage>
</organism>
<accession>A0A395IA49</accession>
<name>A0A395IA49_ASPHC</name>
<dbReference type="GeneID" id="37202304"/>
<keyword evidence="2" id="KW-1185">Reference proteome</keyword>
<reference evidence="1 2" key="1">
    <citation type="submission" date="2018-02" db="EMBL/GenBank/DDBJ databases">
        <title>The genomes of Aspergillus section Nigri reveals drivers in fungal speciation.</title>
        <authorList>
            <consortium name="DOE Joint Genome Institute"/>
            <person name="Vesth T.C."/>
            <person name="Nybo J."/>
            <person name="Theobald S."/>
            <person name="Brandl J."/>
            <person name="Frisvad J.C."/>
            <person name="Nielsen K.F."/>
            <person name="Lyhne E.K."/>
            <person name="Kogle M.E."/>
            <person name="Kuo A."/>
            <person name="Riley R."/>
            <person name="Clum A."/>
            <person name="Nolan M."/>
            <person name="Lipzen A."/>
            <person name="Salamov A."/>
            <person name="Henrissat B."/>
            <person name="Wiebenga A."/>
            <person name="De vries R.P."/>
            <person name="Grigoriev I.V."/>
            <person name="Mortensen U.H."/>
            <person name="Andersen M.R."/>
            <person name="Baker S.E."/>
        </authorList>
    </citation>
    <scope>NUCLEOTIDE SEQUENCE [LARGE SCALE GENOMIC DNA]</scope>
    <source>
        <strain evidence="1 2">CBS 101889</strain>
    </source>
</reference>
<dbReference type="EMBL" id="KZ824268">
    <property type="protein sequence ID" value="RAL16906.1"/>
    <property type="molecule type" value="Genomic_DNA"/>
</dbReference>
<protein>
    <submittedName>
        <fullName evidence="1">Uncharacterized protein</fullName>
    </submittedName>
</protein>
<dbReference type="VEuPathDB" id="FungiDB:BO97DRAFT_439832"/>
<evidence type="ECO:0000313" key="2">
    <source>
        <dbReference type="Proteomes" id="UP000248961"/>
    </source>
</evidence>
<dbReference type="AlphaFoldDB" id="A0A395IA49"/>
<dbReference type="Proteomes" id="UP000248961">
    <property type="component" value="Unassembled WGS sequence"/>
</dbReference>
<dbReference type="STRING" id="1450537.A0A395IA49"/>
<proteinExistence type="predicted"/>
<sequence>MSTGHASKDGTPVRHMVLISPYEANKLHAYIRGSGAVTMHLYAPRQNQSSYPIDKLDLYTIPTKPSTRPLQIPESLRIQLNLFAGQLYISSYNEYCEICRFLGVAFTAAPEGLAVAADGFIVENQQAGAKFTKSPLRFLKVFMSQIRKDGQEIDKTHIGKILDGKLLLMADFQDRNGRAAQTMKLSLRNVR</sequence>
<gene>
    <name evidence="1" type="ORF">BO97DRAFT_439832</name>
</gene>
<dbReference type="OrthoDB" id="3182339at2759"/>
<dbReference type="RefSeq" id="XP_025556060.1">
    <property type="nucleotide sequence ID" value="XM_025698015.1"/>
</dbReference>
<evidence type="ECO:0000313" key="1">
    <source>
        <dbReference type="EMBL" id="RAL16906.1"/>
    </source>
</evidence>